<keyword evidence="2" id="KW-1133">Transmembrane helix</keyword>
<accession>A0AA39IDL2</accession>
<dbReference type="EMBL" id="JAUEPT010000360">
    <property type="protein sequence ID" value="KAK0421695.1"/>
    <property type="molecule type" value="Genomic_DNA"/>
</dbReference>
<dbReference type="AlphaFoldDB" id="A0AA39IDL2"/>
<proteinExistence type="predicted"/>
<feature type="transmembrane region" description="Helical" evidence="2">
    <location>
        <begin position="66"/>
        <end position="87"/>
    </location>
</feature>
<reference evidence="3" key="1">
    <citation type="submission" date="2023-06" db="EMBL/GenBank/DDBJ databases">
        <authorList>
            <consortium name="Lawrence Berkeley National Laboratory"/>
            <person name="Ahrendt S."/>
            <person name="Sahu N."/>
            <person name="Indic B."/>
            <person name="Wong-Bajracharya J."/>
            <person name="Merenyi Z."/>
            <person name="Ke H.-M."/>
            <person name="Monk M."/>
            <person name="Kocsube S."/>
            <person name="Drula E."/>
            <person name="Lipzen A."/>
            <person name="Balint B."/>
            <person name="Henrissat B."/>
            <person name="Andreopoulos B."/>
            <person name="Martin F.M."/>
            <person name="Harder C.B."/>
            <person name="Rigling D."/>
            <person name="Ford K.L."/>
            <person name="Foster G.D."/>
            <person name="Pangilinan J."/>
            <person name="Papanicolaou A."/>
            <person name="Barry K."/>
            <person name="LaButti K."/>
            <person name="Viragh M."/>
            <person name="Koriabine M."/>
            <person name="Yan M."/>
            <person name="Riley R."/>
            <person name="Champramary S."/>
            <person name="Plett K.L."/>
            <person name="Tsai I.J."/>
            <person name="Slot J."/>
            <person name="Sipos G."/>
            <person name="Plett J."/>
            <person name="Nagy L.G."/>
            <person name="Grigoriev I.V."/>
        </authorList>
    </citation>
    <scope>NUCLEOTIDE SEQUENCE</scope>
    <source>
        <strain evidence="3">FPL87.14</strain>
    </source>
</reference>
<comment type="caution">
    <text evidence="3">The sequence shown here is derived from an EMBL/GenBank/DDBJ whole genome shotgun (WGS) entry which is preliminary data.</text>
</comment>
<evidence type="ECO:0000313" key="4">
    <source>
        <dbReference type="Proteomes" id="UP001175226"/>
    </source>
</evidence>
<dbReference type="Proteomes" id="UP001175226">
    <property type="component" value="Unassembled WGS sequence"/>
</dbReference>
<organism evidence="3 4">
    <name type="scientific">Armillaria borealis</name>
    <dbReference type="NCBI Taxonomy" id="47425"/>
    <lineage>
        <taxon>Eukaryota</taxon>
        <taxon>Fungi</taxon>
        <taxon>Dikarya</taxon>
        <taxon>Basidiomycota</taxon>
        <taxon>Agaricomycotina</taxon>
        <taxon>Agaricomycetes</taxon>
        <taxon>Agaricomycetidae</taxon>
        <taxon>Agaricales</taxon>
        <taxon>Marasmiineae</taxon>
        <taxon>Physalacriaceae</taxon>
        <taxon>Armillaria</taxon>
    </lineage>
</organism>
<feature type="transmembrane region" description="Helical" evidence="2">
    <location>
        <begin position="6"/>
        <end position="23"/>
    </location>
</feature>
<keyword evidence="2" id="KW-0472">Membrane</keyword>
<evidence type="ECO:0000256" key="1">
    <source>
        <dbReference type="SAM" id="MobiDB-lite"/>
    </source>
</evidence>
<sequence>MFKYEVGFGLTVIIPFIPTFLVSQLSSPSLFVSHISNLCPLVVLYLNGASPDVVRLVVDIAKLDGFGLVTGIGFLFGFLTSEFTMVYSNGHSQHAFEWFSFMQATPFPQDQKTRRFCEGGRQSNCPWLSIRLPALKTSCTVTKGGDKFVQGSVNRVLNVPKDTADGCESRQRSPPQMYNHSLPPLLNCSRNVCDDLYAAQPPVAVYQAVRVAHRKFLAVLLARKGRSVRHRVDSWRDGQKRVIGGLERVFKPQALALQFLVFASAGRRPLSSSSSLVFSLMTGVHIPWSVTAGTFEVLRSRLPCPPLTLRFEVPEGSWDGQCNTHLLVNSLAYPRPRVDGLDIYHASEDGAQAERRECGRREHYADSARGKLGGGEDRVRRSVHAGDNAEDLGMRAEGGMLGEVDMKGGSLMVVSYY</sequence>
<name>A0AA39IDL2_9AGAR</name>
<keyword evidence="4" id="KW-1185">Reference proteome</keyword>
<protein>
    <submittedName>
        <fullName evidence="3">Uncharacterized protein</fullName>
    </submittedName>
</protein>
<feature type="region of interest" description="Disordered" evidence="1">
    <location>
        <begin position="358"/>
        <end position="378"/>
    </location>
</feature>
<evidence type="ECO:0000256" key="2">
    <source>
        <dbReference type="SAM" id="Phobius"/>
    </source>
</evidence>
<gene>
    <name evidence="3" type="ORF">EV421DRAFT_1915795</name>
</gene>
<evidence type="ECO:0000313" key="3">
    <source>
        <dbReference type="EMBL" id="KAK0421695.1"/>
    </source>
</evidence>
<keyword evidence="2" id="KW-0812">Transmembrane</keyword>